<evidence type="ECO:0000313" key="3">
    <source>
        <dbReference type="Proteomes" id="UP000008311"/>
    </source>
</evidence>
<dbReference type="STRING" id="3988.B9RY12"/>
<feature type="compositionally biased region" description="Polar residues" evidence="1">
    <location>
        <begin position="526"/>
        <end position="544"/>
    </location>
</feature>
<dbReference type="AlphaFoldDB" id="B9RY12"/>
<dbReference type="FunCoup" id="B9RY12">
    <property type="interactions" value="184"/>
</dbReference>
<feature type="region of interest" description="Disordered" evidence="1">
    <location>
        <begin position="111"/>
        <end position="137"/>
    </location>
</feature>
<dbReference type="KEGG" id="rcu:8280963"/>
<feature type="region of interest" description="Disordered" evidence="1">
    <location>
        <begin position="471"/>
        <end position="504"/>
    </location>
</feature>
<feature type="region of interest" description="Disordered" evidence="1">
    <location>
        <begin position="526"/>
        <end position="546"/>
    </location>
</feature>
<dbReference type="PANTHER" id="PTHR34461">
    <property type="entry name" value="EXPRESSED PROTEIN"/>
    <property type="match status" value="1"/>
</dbReference>
<keyword evidence="3" id="KW-1185">Reference proteome</keyword>
<gene>
    <name evidence="2" type="ORF">RCOM_1307340</name>
</gene>
<dbReference type="EMBL" id="EQ973829">
    <property type="protein sequence ID" value="EEF43773.1"/>
    <property type="molecule type" value="Genomic_DNA"/>
</dbReference>
<dbReference type="OrthoDB" id="766405at2759"/>
<organism evidence="2 3">
    <name type="scientific">Ricinus communis</name>
    <name type="common">Castor bean</name>
    <dbReference type="NCBI Taxonomy" id="3988"/>
    <lineage>
        <taxon>Eukaryota</taxon>
        <taxon>Viridiplantae</taxon>
        <taxon>Streptophyta</taxon>
        <taxon>Embryophyta</taxon>
        <taxon>Tracheophyta</taxon>
        <taxon>Spermatophyta</taxon>
        <taxon>Magnoliopsida</taxon>
        <taxon>eudicotyledons</taxon>
        <taxon>Gunneridae</taxon>
        <taxon>Pentapetalae</taxon>
        <taxon>rosids</taxon>
        <taxon>fabids</taxon>
        <taxon>Malpighiales</taxon>
        <taxon>Euphorbiaceae</taxon>
        <taxon>Acalyphoideae</taxon>
        <taxon>Acalypheae</taxon>
        <taxon>Ricinus</taxon>
    </lineage>
</organism>
<feature type="region of interest" description="Disordered" evidence="1">
    <location>
        <begin position="41"/>
        <end position="72"/>
    </location>
</feature>
<proteinExistence type="predicted"/>
<dbReference type="InParanoid" id="B9RY12"/>
<protein>
    <submittedName>
        <fullName evidence="2">Uncharacterized protein</fullName>
    </submittedName>
</protein>
<accession>B9RY12</accession>
<dbReference type="PANTHER" id="PTHR34461:SF4">
    <property type="entry name" value="OS01G0101800 PROTEIN"/>
    <property type="match status" value="1"/>
</dbReference>
<evidence type="ECO:0000313" key="2">
    <source>
        <dbReference type="EMBL" id="EEF43773.1"/>
    </source>
</evidence>
<feature type="region of interest" description="Disordered" evidence="1">
    <location>
        <begin position="1"/>
        <end position="27"/>
    </location>
</feature>
<reference evidence="3" key="1">
    <citation type="journal article" date="2010" name="Nat. Biotechnol.">
        <title>Draft genome sequence of the oilseed species Ricinus communis.</title>
        <authorList>
            <person name="Chan A.P."/>
            <person name="Crabtree J."/>
            <person name="Zhao Q."/>
            <person name="Lorenzi H."/>
            <person name="Orvis J."/>
            <person name="Puiu D."/>
            <person name="Melake-Berhan A."/>
            <person name="Jones K.M."/>
            <person name="Redman J."/>
            <person name="Chen G."/>
            <person name="Cahoon E.B."/>
            <person name="Gedil M."/>
            <person name="Stanke M."/>
            <person name="Haas B.J."/>
            <person name="Wortman J.R."/>
            <person name="Fraser-Liggett C.M."/>
            <person name="Ravel J."/>
            <person name="Rabinowicz P.D."/>
        </authorList>
    </citation>
    <scope>NUCLEOTIDE SEQUENCE [LARGE SCALE GENOMIC DNA]</scope>
    <source>
        <strain evidence="3">cv. Hale</strain>
    </source>
</reference>
<dbReference type="eggNOG" id="ENOG502R3TB">
    <property type="taxonomic scope" value="Eukaryota"/>
</dbReference>
<name>B9RY12_RICCO</name>
<dbReference type="Proteomes" id="UP000008311">
    <property type="component" value="Unassembled WGS sequence"/>
</dbReference>
<evidence type="ECO:0000256" key="1">
    <source>
        <dbReference type="SAM" id="MobiDB-lite"/>
    </source>
</evidence>
<sequence>MEETLQIISKKRRRSSSSSSSHPLMGIFTRSKSKIYLHCNRSGRARSDSSRINKQNPVGLQSKEKKPRQKDSSDIGEWSCVVIKDLRARRVFSLADNDCRLCDGEEERKESEKRSGEFSSFDSIDKEDTGGKCSDGRKVEENRDIMEPVVEYSSATSCETEGDVRNDVLIDEQCLQATPPDSEMLLHMGTMECVSANLSTENLGKSEALQDQKIANSPAPKSVPNPWSRVRVFKAPGSLSYRKLLPYLMDMIHEYDNSCSPKKGKFPNITSQQEVSVDKQVLADGSGTDSSMLFGSQKDNSKRVDSTTLFNDQCRSKDNANVKIGMRVACKDKDFESSTPECYSVVDSSQVNGYSNNTKPLDYGESKGGVSHLPCIVEDANEESIQMMTPPDADISGKAVVYQNIDDRIKLVSPNADQVLRKPLNASDKRTDSSSKMKWGLNPCSQLKLFKTRSSFNYRRMLPYLMDIAKDNSGDSRNGNCPKLEKSSQENLVPPASVFDHSDSPVEKLHDTSCHMEYDTDPCSLQMSSLPDNNHPSNSNQLNLIPSDDNTDIPESVGLLEKQESQVIVDTSDNKDGHSDSDPGTVNLVNGSSVAMATCSSLVNPPSVSGKFLDSVSQELPAKNDKCRTSVGLFTNAAEPVEGGNFSENSSKLEASDPWRNSANGSAKSILKRHPRGCRGLCTCLDCASFRLHAERAFEFSKNQMQDAEEVALDLIKELSHVRNMLENAASDSNDHLVICNNGVKEACRKLSEAEELAKSRLIQMNYDLNIHCRISVGERPRVRFANNVEKRIFHG</sequence>
<feature type="compositionally biased region" description="Basic and acidic residues" evidence="1">
    <location>
        <begin position="123"/>
        <end position="137"/>
    </location>
</feature>